<dbReference type="RefSeq" id="WP_249475308.1">
    <property type="nucleotide sequence ID" value="NZ_JAMBEP010000003.1"/>
</dbReference>
<name>A0ABT0ML46_9GAMM</name>
<keyword evidence="3" id="KW-1185">Reference proteome</keyword>
<dbReference type="InterPro" id="IPR000835">
    <property type="entry name" value="HTH_MarR-typ"/>
</dbReference>
<dbReference type="SUPFAM" id="SSF46785">
    <property type="entry name" value="Winged helix' DNA-binding domain"/>
    <property type="match status" value="1"/>
</dbReference>
<protein>
    <submittedName>
        <fullName evidence="2">MarR family transcriptional regulator</fullName>
    </submittedName>
</protein>
<feature type="domain" description="HTH marR-type" evidence="1">
    <location>
        <begin position="33"/>
        <end position="168"/>
    </location>
</feature>
<accession>A0ABT0ML46</accession>
<dbReference type="PRINTS" id="PR00598">
    <property type="entry name" value="HTHMARR"/>
</dbReference>
<sequence>MPRKPSDADANHDLVDQLLRDWRRERPELDASAMAVVGRILHLGRLLEAGAGERLREAGINYTDLDVLATLRRSGAPYRLTPTALRKSVLLTSGAMTACLNRLEARGLIARSADDGDRRSLAATLTAQGRKLIDKAIVARFDQAEEALAGLSATERAELAKLLRKLRTSLP</sequence>
<evidence type="ECO:0000313" key="3">
    <source>
        <dbReference type="Proteomes" id="UP001431217"/>
    </source>
</evidence>
<organism evidence="2 3">
    <name type="scientific">Luteimonas galliterrae</name>
    <dbReference type="NCBI Taxonomy" id="2940486"/>
    <lineage>
        <taxon>Bacteria</taxon>
        <taxon>Pseudomonadati</taxon>
        <taxon>Pseudomonadota</taxon>
        <taxon>Gammaproteobacteria</taxon>
        <taxon>Lysobacterales</taxon>
        <taxon>Lysobacteraceae</taxon>
        <taxon>Luteimonas</taxon>
    </lineage>
</organism>
<dbReference type="Pfam" id="PF12802">
    <property type="entry name" value="MarR_2"/>
    <property type="match status" value="1"/>
</dbReference>
<dbReference type="InterPro" id="IPR036388">
    <property type="entry name" value="WH-like_DNA-bd_sf"/>
</dbReference>
<dbReference type="InterPro" id="IPR036390">
    <property type="entry name" value="WH_DNA-bd_sf"/>
</dbReference>
<comment type="caution">
    <text evidence="2">The sequence shown here is derived from an EMBL/GenBank/DDBJ whole genome shotgun (WGS) entry which is preliminary data.</text>
</comment>
<evidence type="ECO:0000259" key="1">
    <source>
        <dbReference type="PROSITE" id="PS50995"/>
    </source>
</evidence>
<reference evidence="2 3" key="1">
    <citation type="submission" date="2022-05" db="EMBL/GenBank/DDBJ databases">
        <title>Luteimonas sp. SX5, whole genome shotgun sequencing project.</title>
        <authorList>
            <person name="Zhao G."/>
            <person name="Shen L."/>
        </authorList>
    </citation>
    <scope>NUCLEOTIDE SEQUENCE [LARGE SCALE GENOMIC DNA]</scope>
    <source>
        <strain evidence="2 3">SX5</strain>
    </source>
</reference>
<dbReference type="PANTHER" id="PTHR33164">
    <property type="entry name" value="TRANSCRIPTIONAL REGULATOR, MARR FAMILY"/>
    <property type="match status" value="1"/>
</dbReference>
<dbReference type="InterPro" id="IPR039422">
    <property type="entry name" value="MarR/SlyA-like"/>
</dbReference>
<dbReference type="PANTHER" id="PTHR33164:SF104">
    <property type="entry name" value="TRANSCRIPTIONAL REGULATORY PROTEIN"/>
    <property type="match status" value="1"/>
</dbReference>
<gene>
    <name evidence="2" type="ORF">M2650_13345</name>
</gene>
<dbReference type="SMART" id="SM00347">
    <property type="entry name" value="HTH_MARR"/>
    <property type="match status" value="1"/>
</dbReference>
<proteinExistence type="predicted"/>
<dbReference type="Proteomes" id="UP001431217">
    <property type="component" value="Unassembled WGS sequence"/>
</dbReference>
<dbReference type="PROSITE" id="PS50995">
    <property type="entry name" value="HTH_MARR_2"/>
    <property type="match status" value="1"/>
</dbReference>
<evidence type="ECO:0000313" key="2">
    <source>
        <dbReference type="EMBL" id="MCL1635607.1"/>
    </source>
</evidence>
<dbReference type="EMBL" id="JAMBEP010000003">
    <property type="protein sequence ID" value="MCL1635607.1"/>
    <property type="molecule type" value="Genomic_DNA"/>
</dbReference>
<dbReference type="Gene3D" id="1.10.10.10">
    <property type="entry name" value="Winged helix-like DNA-binding domain superfamily/Winged helix DNA-binding domain"/>
    <property type="match status" value="1"/>
</dbReference>